<proteinExistence type="predicted"/>
<dbReference type="PANTHER" id="PTHR31895">
    <property type="entry name" value="PROTEIN CBG03177-RELATED"/>
    <property type="match status" value="1"/>
</dbReference>
<dbReference type="WBParaSite" id="EEL_0000247401-mRNA-1">
    <property type="protein sequence ID" value="EEL_0000247401-mRNA-1"/>
    <property type="gene ID" value="EEL_0000247401"/>
</dbReference>
<sequence length="451" mass="50443">MHRIFLRYLRVQLRSRARRCVCISITCGCYQPTSSVYRQPLLPSYRQSIYRQQPDAAAPCVTSCVQGCMQNQQNACQQSCQNSCGVQATYQQPRDYTRVPYQYEPLTHEIANGQQSLGGACINVCMPSCESQCIQRSTPVPVVPQHNSPIPVVQSQTPSYYPSQQYEPAIQQQQYTNNDNTLCIHLCMPSCESQCIERTTPIIPPYAGQTEQPSDIYYTKPTPYSPSSSYQNFIQPNQTSIVIRPQHYSGAATICIPICMPSCQTQCTENHGQSGIGGEYTNGGGFTQESIAPTQTDLLPHEISINLPLSIQQSPDCMNLCQETCMQQCVGQNQPEEQCRPSCSYTCQESCTQLPINTATASPIQQSRLESEIYETITPTSDNAMNPPLFKTFLLRSPPYYRRTFSPESSQVSSCLPDEARNGQCKCRPGYVTCLSAKSIVSQQQCCRKRR</sequence>
<name>A0A0R3RLW5_9BILA</name>
<dbReference type="AlphaFoldDB" id="A0A0R3RLW5"/>
<reference evidence="2" key="1">
    <citation type="submission" date="2017-02" db="UniProtKB">
        <authorList>
            <consortium name="WormBaseParasite"/>
        </authorList>
    </citation>
    <scope>IDENTIFICATION</scope>
</reference>
<dbReference type="Proteomes" id="UP000050640">
    <property type="component" value="Unplaced"/>
</dbReference>
<protein>
    <submittedName>
        <fullName evidence="2">Uncharacterized protein</fullName>
    </submittedName>
</protein>
<evidence type="ECO:0000313" key="2">
    <source>
        <dbReference type="WBParaSite" id="EEL_0000247401-mRNA-1"/>
    </source>
</evidence>
<keyword evidence="1" id="KW-1185">Reference proteome</keyword>
<accession>A0A0R3RLW5</accession>
<evidence type="ECO:0000313" key="1">
    <source>
        <dbReference type="Proteomes" id="UP000050640"/>
    </source>
</evidence>
<dbReference type="STRING" id="1147741.A0A0R3RLW5"/>
<dbReference type="PANTHER" id="PTHR31895:SF21">
    <property type="entry name" value="PRION-LIKE-(Q_N-RICH)-DOMAIN-BEARING PROTEIN"/>
    <property type="match status" value="1"/>
</dbReference>
<organism evidence="1 2">
    <name type="scientific">Elaeophora elaphi</name>
    <dbReference type="NCBI Taxonomy" id="1147741"/>
    <lineage>
        <taxon>Eukaryota</taxon>
        <taxon>Metazoa</taxon>
        <taxon>Ecdysozoa</taxon>
        <taxon>Nematoda</taxon>
        <taxon>Chromadorea</taxon>
        <taxon>Rhabditida</taxon>
        <taxon>Spirurina</taxon>
        <taxon>Spiruromorpha</taxon>
        <taxon>Filarioidea</taxon>
        <taxon>Onchocercidae</taxon>
        <taxon>Elaeophora</taxon>
    </lineage>
</organism>